<sequence>MSKLGDKQGVWQFPFNVGHHEQYFSILLGVCF</sequence>
<reference evidence="1 2" key="1">
    <citation type="submission" date="2020-08" db="EMBL/GenBank/DDBJ databases">
        <title>Genomic Encyclopedia of Type Strains, Phase IV (KMG-IV): sequencing the most valuable type-strain genomes for metagenomic binning, comparative biology and taxonomic classification.</title>
        <authorList>
            <person name="Goeker M."/>
        </authorList>
    </citation>
    <scope>NUCLEOTIDE SEQUENCE [LARGE SCALE GENOMIC DNA]</scope>
    <source>
        <strain evidence="1 2">DSM 17498</strain>
    </source>
</reference>
<gene>
    <name evidence="1" type="ORF">HNQ36_005135</name>
</gene>
<comment type="caution">
    <text evidence="1">The sequence shown here is derived from an EMBL/GenBank/DDBJ whole genome shotgun (WGS) entry which is preliminary data.</text>
</comment>
<dbReference type="EMBL" id="JACHIJ010000011">
    <property type="protein sequence ID" value="MBB5055124.1"/>
    <property type="molecule type" value="Genomic_DNA"/>
</dbReference>
<protein>
    <submittedName>
        <fullName evidence="1">Uncharacterized protein</fullName>
    </submittedName>
</protein>
<accession>A0A840N9A5</accession>
<organism evidence="1 2">
    <name type="scientific">Afipia massiliensis</name>
    <dbReference type="NCBI Taxonomy" id="211460"/>
    <lineage>
        <taxon>Bacteria</taxon>
        <taxon>Pseudomonadati</taxon>
        <taxon>Pseudomonadota</taxon>
        <taxon>Alphaproteobacteria</taxon>
        <taxon>Hyphomicrobiales</taxon>
        <taxon>Nitrobacteraceae</taxon>
        <taxon>Afipia</taxon>
    </lineage>
</organism>
<proteinExistence type="predicted"/>
<dbReference type="Proteomes" id="UP000521227">
    <property type="component" value="Unassembled WGS sequence"/>
</dbReference>
<evidence type="ECO:0000313" key="1">
    <source>
        <dbReference type="EMBL" id="MBB5055124.1"/>
    </source>
</evidence>
<evidence type="ECO:0000313" key="2">
    <source>
        <dbReference type="Proteomes" id="UP000521227"/>
    </source>
</evidence>
<name>A0A840N9A5_9BRAD</name>
<dbReference type="AlphaFoldDB" id="A0A840N9A5"/>